<proteinExistence type="predicted"/>
<reference evidence="1" key="1">
    <citation type="journal article" date="2015" name="Genome Announc.">
        <title>Draft Genome Sequence of Anaerolineae Strain TC1, a Novel Isolate from a Methanogenic Wastewater Treatment System.</title>
        <authorList>
            <person name="Matsuura N."/>
            <person name="Tourlousse D.M."/>
            <person name="Sun L."/>
            <person name="Toyonaga M."/>
            <person name="Kuroda K."/>
            <person name="Ohashi A."/>
            <person name="Cruz R."/>
            <person name="Yamaguchi T."/>
            <person name="Sekiguchi Y."/>
        </authorList>
    </citation>
    <scope>NUCLEOTIDE SEQUENCE [LARGE SCALE GENOMIC DNA]</scope>
    <source>
        <strain evidence="1">TC1</strain>
    </source>
</reference>
<dbReference type="EMBL" id="DF968181">
    <property type="protein sequence ID" value="GAP40473.1"/>
    <property type="molecule type" value="Genomic_DNA"/>
</dbReference>
<evidence type="ECO:0000313" key="1">
    <source>
        <dbReference type="EMBL" id="GAP40473.1"/>
    </source>
</evidence>
<keyword evidence="2" id="KW-1185">Reference proteome</keyword>
<organism evidence="1">
    <name type="scientific">Flexilinea flocculi</name>
    <dbReference type="NCBI Taxonomy" id="1678840"/>
    <lineage>
        <taxon>Bacteria</taxon>
        <taxon>Bacillati</taxon>
        <taxon>Chloroflexota</taxon>
        <taxon>Anaerolineae</taxon>
        <taxon>Anaerolineales</taxon>
        <taxon>Anaerolineaceae</taxon>
        <taxon>Flexilinea</taxon>
    </lineage>
</organism>
<protein>
    <submittedName>
        <fullName evidence="1">Uncharacterized protein</fullName>
    </submittedName>
</protein>
<sequence>MKNQSLKIIVSIAACLVFFLFFGSETGMAKERIDGETSYNEVNFDLGIWNCEKADFDFSPEGWKDSLCYFWIREDQKDDMLISYLYDITNGLGDVVDNSYLKPIDSESKDNLFYVTTDAGVDYPALIEYEYFNFTFNMYKGIPIPSLFDKDFQLGYFYFTIPEAMNFQSLVFPKINKEIMISYDMELNTPNFNREILNGFPESIIIDDIQIDFSSDWVVISEGSWYKLNSLIKVKNLDRTQQKEFNISQYFGIYNLRTNSQCEINKPYFYLAPLQEEERVLDFTIKLGTDSDDIFLIAKFDSNKFYKIKYRVDYLH</sequence>
<gene>
    <name evidence="1" type="ORF">ATC1_13449</name>
</gene>
<name>A0A0S7BUK0_9CHLR</name>
<evidence type="ECO:0000313" key="2">
    <source>
        <dbReference type="Proteomes" id="UP000053370"/>
    </source>
</evidence>
<dbReference type="AlphaFoldDB" id="A0A0S7BUK0"/>
<dbReference type="RefSeq" id="WP_062279790.1">
    <property type="nucleotide sequence ID" value="NZ_DF968181.1"/>
</dbReference>
<dbReference type="Proteomes" id="UP000053370">
    <property type="component" value="Unassembled WGS sequence"/>
</dbReference>
<accession>A0A0S7BUK0</accession>